<feature type="region of interest" description="Disordered" evidence="1">
    <location>
        <begin position="69"/>
        <end position="109"/>
    </location>
</feature>
<feature type="region of interest" description="Disordered" evidence="1">
    <location>
        <begin position="388"/>
        <end position="521"/>
    </location>
</feature>
<keyword evidence="3" id="KW-1185">Reference proteome</keyword>
<dbReference type="Proteomes" id="UP000747542">
    <property type="component" value="Unassembled WGS sequence"/>
</dbReference>
<name>A0A8J5MZ78_HOMAM</name>
<reference evidence="2" key="1">
    <citation type="journal article" date="2021" name="Sci. Adv.">
        <title>The American lobster genome reveals insights on longevity, neural, and immune adaptations.</title>
        <authorList>
            <person name="Polinski J.M."/>
            <person name="Zimin A.V."/>
            <person name="Clark K.F."/>
            <person name="Kohn A.B."/>
            <person name="Sadowski N."/>
            <person name="Timp W."/>
            <person name="Ptitsyn A."/>
            <person name="Khanna P."/>
            <person name="Romanova D.Y."/>
            <person name="Williams P."/>
            <person name="Greenwood S.J."/>
            <person name="Moroz L.L."/>
            <person name="Walt D.R."/>
            <person name="Bodnar A.G."/>
        </authorList>
    </citation>
    <scope>NUCLEOTIDE SEQUENCE</scope>
    <source>
        <strain evidence="2">GMGI-L3</strain>
    </source>
</reference>
<accession>A0A8J5MZ78</accession>
<proteinExistence type="predicted"/>
<evidence type="ECO:0000313" key="2">
    <source>
        <dbReference type="EMBL" id="KAG7169655.1"/>
    </source>
</evidence>
<feature type="compositionally biased region" description="Polar residues" evidence="1">
    <location>
        <begin position="321"/>
        <end position="335"/>
    </location>
</feature>
<evidence type="ECO:0000313" key="3">
    <source>
        <dbReference type="Proteomes" id="UP000747542"/>
    </source>
</evidence>
<evidence type="ECO:0000256" key="1">
    <source>
        <dbReference type="SAM" id="MobiDB-lite"/>
    </source>
</evidence>
<organism evidence="2 3">
    <name type="scientific">Homarus americanus</name>
    <name type="common">American lobster</name>
    <dbReference type="NCBI Taxonomy" id="6706"/>
    <lineage>
        <taxon>Eukaryota</taxon>
        <taxon>Metazoa</taxon>
        <taxon>Ecdysozoa</taxon>
        <taxon>Arthropoda</taxon>
        <taxon>Crustacea</taxon>
        <taxon>Multicrustacea</taxon>
        <taxon>Malacostraca</taxon>
        <taxon>Eumalacostraca</taxon>
        <taxon>Eucarida</taxon>
        <taxon>Decapoda</taxon>
        <taxon>Pleocyemata</taxon>
        <taxon>Astacidea</taxon>
        <taxon>Nephropoidea</taxon>
        <taxon>Nephropidae</taxon>
        <taxon>Homarus</taxon>
    </lineage>
</organism>
<feature type="compositionally biased region" description="Low complexity" evidence="1">
    <location>
        <begin position="99"/>
        <end position="109"/>
    </location>
</feature>
<feature type="region of interest" description="Disordered" evidence="1">
    <location>
        <begin position="819"/>
        <end position="855"/>
    </location>
</feature>
<feature type="region of interest" description="Disordered" evidence="1">
    <location>
        <begin position="321"/>
        <end position="374"/>
    </location>
</feature>
<dbReference type="EMBL" id="JAHLQT010015640">
    <property type="protein sequence ID" value="KAG7169655.1"/>
    <property type="molecule type" value="Genomic_DNA"/>
</dbReference>
<gene>
    <name evidence="2" type="ORF">Hamer_G013271</name>
</gene>
<feature type="compositionally biased region" description="Polar residues" evidence="1">
    <location>
        <begin position="360"/>
        <end position="371"/>
    </location>
</feature>
<feature type="compositionally biased region" description="Low complexity" evidence="1">
    <location>
        <begin position="342"/>
        <end position="358"/>
    </location>
</feature>
<sequence>MNHRPSDSKEKVVLEGREDLTRETFDNGFTDIFSRNLPTKEFMGDFAIFILLPSSTTILNLFTSSTTFSSSPSFSRPPPQSSHQSPSGRERPIPTQEPFSSTSFTGQQFSSKFTDLDPFFESARLTRKRRDVTARQDVSTRLTEIIDTPWEDGSLIDDSHNPTFDHDGLGPVRSALNRPHSPHFSRSKHFRRLHQFTPGLRPGPSPPAHILPPSSSVRAPRHILMENRRLPKATRQQDIPLIRKRRLVTQRRISEEPVSSDAEEAREDSLGFMRGKPDNFPGFHTIGGFGPMGELEKGNVAGTFMEEFKIPSVAIPVIQENQPQFSPHRFSQQVSLREEEGPQPQQQQPLPQQPHHPQASGFQQFSPSLSQNDEDGFRLVFSNDAVSHLDTSSLPPSPPHSQPPSHNVLPITADHRPVRPSATLGGKPKKTNRNPFSSFLDPIRGLVQPSRQRFSSRKQTLDNENPHNENQHGVYDESKISKTRVRRRAGEPDTSDPANIPHKRVHRVQVDSQVPHSRNPREFQTVHDSETAYSEVPLQFEPFPSFNYPDFQAQRTSPLAGRGTHFGERSLLPVQYSKDFRVEADKVQVHTPDDDIIIPDGQRFYPTFNGRHGPPLPASQQLFFPSPPILPRAPGPRGGRLLPRGPAFRESPSQREQSSFRDFHNSFHSPGGREAIHKPEFSFPSSRHPFHREHEQGNFDNSLLGSGNFEILRGGTFYDDDDPNGYHHEYDHLLDDGYIVFPDPHSASHSNNYVDDFFSNFRDFSEFAVRKSEEGESTFLGDGTYFGRGYASEQVNKVVGPELAPSSVLAKDSVLKINQEDTDMKTGRLNDPAANESKTSRNDNERHQHRQPKNIQEVLEDIDPRPSEYASSFLTVNEKDPMIAMF</sequence>
<feature type="compositionally biased region" description="Basic and acidic residues" evidence="1">
    <location>
        <begin position="459"/>
        <end position="480"/>
    </location>
</feature>
<protein>
    <submittedName>
        <fullName evidence="2">Uncharacterized protein</fullName>
    </submittedName>
</protein>
<feature type="compositionally biased region" description="Basic and acidic residues" evidence="1">
    <location>
        <begin position="819"/>
        <end position="828"/>
    </location>
</feature>
<comment type="caution">
    <text evidence="2">The sequence shown here is derived from an EMBL/GenBank/DDBJ whole genome shotgun (WGS) entry which is preliminary data.</text>
</comment>
<dbReference type="AlphaFoldDB" id="A0A8J5MZ78"/>